<evidence type="ECO:0000313" key="2">
    <source>
        <dbReference type="Proteomes" id="UP000695007"/>
    </source>
</evidence>
<dbReference type="PANTHER" id="PTHR36694">
    <property type="entry name" value="PASIFLORA 1, ISOFORM A-RELATED"/>
    <property type="match status" value="1"/>
</dbReference>
<keyword evidence="1" id="KW-1133">Transmembrane helix</keyword>
<dbReference type="GeneID" id="105359827"/>
<feature type="transmembrane region" description="Helical" evidence="1">
    <location>
        <begin position="40"/>
        <end position="61"/>
    </location>
</feature>
<dbReference type="AlphaFoldDB" id="A0AAJ6VM93"/>
<organism evidence="2 3">
    <name type="scientific">Ceratosolen solmsi marchali</name>
    <dbReference type="NCBI Taxonomy" id="326594"/>
    <lineage>
        <taxon>Eukaryota</taxon>
        <taxon>Metazoa</taxon>
        <taxon>Ecdysozoa</taxon>
        <taxon>Arthropoda</taxon>
        <taxon>Hexapoda</taxon>
        <taxon>Insecta</taxon>
        <taxon>Pterygota</taxon>
        <taxon>Neoptera</taxon>
        <taxon>Endopterygota</taxon>
        <taxon>Hymenoptera</taxon>
        <taxon>Apocrita</taxon>
        <taxon>Proctotrupomorpha</taxon>
        <taxon>Chalcidoidea</taxon>
        <taxon>Agaonidae</taxon>
        <taxon>Agaoninae</taxon>
        <taxon>Ceratosolen</taxon>
    </lineage>
</organism>
<keyword evidence="1" id="KW-0812">Transmembrane</keyword>
<sequence length="125" mass="14137">MTIATVLQDEGQYLSGNRSLPKSNSVLESEVSPVTMRFNITLLICSSCGVVCCLLLLYGLFKDEKLLLVPWIIIVIICSFVDISHLIYLFFFVSLAFNPITAMVLTIDFFLLCLNMPSKTHTRFY</sequence>
<feature type="transmembrane region" description="Helical" evidence="1">
    <location>
        <begin position="68"/>
        <end position="90"/>
    </location>
</feature>
<evidence type="ECO:0000313" key="3">
    <source>
        <dbReference type="RefSeq" id="XP_011494838.1"/>
    </source>
</evidence>
<reference evidence="3" key="1">
    <citation type="submission" date="2025-08" db="UniProtKB">
        <authorList>
            <consortium name="RefSeq"/>
        </authorList>
    </citation>
    <scope>IDENTIFICATION</scope>
</reference>
<dbReference type="KEGG" id="csol:105359827"/>
<proteinExistence type="predicted"/>
<keyword evidence="1" id="KW-0472">Membrane</keyword>
<evidence type="ECO:0000256" key="1">
    <source>
        <dbReference type="SAM" id="Phobius"/>
    </source>
</evidence>
<keyword evidence="2" id="KW-1185">Reference proteome</keyword>
<dbReference type="Proteomes" id="UP000695007">
    <property type="component" value="Unplaced"/>
</dbReference>
<dbReference type="RefSeq" id="XP_011494838.1">
    <property type="nucleotide sequence ID" value="XM_011496536.1"/>
</dbReference>
<protein>
    <submittedName>
        <fullName evidence="3">Uncharacterized protein LOC105359827</fullName>
    </submittedName>
</protein>
<feature type="transmembrane region" description="Helical" evidence="1">
    <location>
        <begin position="96"/>
        <end position="114"/>
    </location>
</feature>
<gene>
    <name evidence="3" type="primary">LOC105359827</name>
</gene>
<name>A0AAJ6VM93_9HYME</name>
<accession>A0AAJ6VM93</accession>
<dbReference type="PANTHER" id="PTHR36694:SF11">
    <property type="entry name" value="LP21121P-RELATED"/>
    <property type="match status" value="1"/>
</dbReference>
<dbReference type="InterPro" id="IPR031720">
    <property type="entry name" value="DUF4728"/>
</dbReference>
<dbReference type="Pfam" id="PF15860">
    <property type="entry name" value="DUF4728"/>
    <property type="match status" value="1"/>
</dbReference>